<accession>A0A838XNE3</accession>
<protein>
    <submittedName>
        <fullName evidence="2">BLUF domain-containing protein</fullName>
    </submittedName>
</protein>
<gene>
    <name evidence="2" type="ORF">H1W37_00670</name>
</gene>
<evidence type="ECO:0000313" key="2">
    <source>
        <dbReference type="EMBL" id="MBA4610146.1"/>
    </source>
</evidence>
<dbReference type="SUPFAM" id="SSF54975">
    <property type="entry name" value="Acylphosphatase/BLUF domain-like"/>
    <property type="match status" value="1"/>
</dbReference>
<comment type="caution">
    <text evidence="2">The sequence shown here is derived from an EMBL/GenBank/DDBJ whole genome shotgun (WGS) entry which is preliminary data.</text>
</comment>
<dbReference type="PROSITE" id="PS50925">
    <property type="entry name" value="BLUF"/>
    <property type="match status" value="1"/>
</dbReference>
<organism evidence="2 3">
    <name type="scientific">Stappia taiwanensis</name>
    <dbReference type="NCBI Taxonomy" id="992267"/>
    <lineage>
        <taxon>Bacteria</taxon>
        <taxon>Pseudomonadati</taxon>
        <taxon>Pseudomonadota</taxon>
        <taxon>Alphaproteobacteria</taxon>
        <taxon>Hyphomicrobiales</taxon>
        <taxon>Stappiaceae</taxon>
        <taxon>Stappia</taxon>
    </lineage>
</organism>
<dbReference type="RefSeq" id="WP_181758341.1">
    <property type="nucleotide sequence ID" value="NZ_BMCR01000001.1"/>
</dbReference>
<reference evidence="2 3" key="1">
    <citation type="submission" date="2020-07" db="EMBL/GenBank/DDBJ databases">
        <authorList>
            <person name="Li M."/>
        </authorList>
    </citation>
    <scope>NUCLEOTIDE SEQUENCE [LARGE SCALE GENOMIC DNA]</scope>
    <source>
        <strain evidence="2 3">DSM 23284</strain>
    </source>
</reference>
<dbReference type="EMBL" id="JACEON010000001">
    <property type="protein sequence ID" value="MBA4610146.1"/>
    <property type="molecule type" value="Genomic_DNA"/>
</dbReference>
<keyword evidence="3" id="KW-1185">Reference proteome</keyword>
<dbReference type="GO" id="GO:0071949">
    <property type="term" value="F:FAD binding"/>
    <property type="evidence" value="ECO:0007669"/>
    <property type="project" value="InterPro"/>
</dbReference>
<reference evidence="2 3" key="2">
    <citation type="submission" date="2020-08" db="EMBL/GenBank/DDBJ databases">
        <title>Stappia taiwanensis sp. nov., isolated from a coastal thermal spring.</title>
        <authorList>
            <person name="Kampfer P."/>
        </authorList>
    </citation>
    <scope>NUCLEOTIDE SEQUENCE [LARGE SCALE GENOMIC DNA]</scope>
    <source>
        <strain evidence="2 3">DSM 23284</strain>
    </source>
</reference>
<proteinExistence type="predicted"/>
<name>A0A838XNE3_9HYPH</name>
<evidence type="ECO:0000259" key="1">
    <source>
        <dbReference type="PROSITE" id="PS50925"/>
    </source>
</evidence>
<dbReference type="SMART" id="SM01034">
    <property type="entry name" value="BLUF"/>
    <property type="match status" value="1"/>
</dbReference>
<feature type="domain" description="BLUF" evidence="1">
    <location>
        <begin position="3"/>
        <end position="98"/>
    </location>
</feature>
<evidence type="ECO:0000313" key="3">
    <source>
        <dbReference type="Proteomes" id="UP000559404"/>
    </source>
</evidence>
<sequence length="152" mass="17041">MAVTRLCYRSKLNYAHMTLPLDEEVDLIISSARRNNARTGITGALLLAGNNFFQVLEGPEETVEETYARLSQDPRHSGPVVIDRRQDTKRLFPDSRLFFTDTMDAYDGVLASLFLPIATAPEQVRYDDLISVLIFSAARIGRSSVDRDVMTA</sequence>
<dbReference type="InterPro" id="IPR007024">
    <property type="entry name" value="BLUF_domain"/>
</dbReference>
<dbReference type="AlphaFoldDB" id="A0A838XNE3"/>
<dbReference type="Gene3D" id="3.30.70.100">
    <property type="match status" value="1"/>
</dbReference>
<dbReference type="Proteomes" id="UP000559404">
    <property type="component" value="Unassembled WGS sequence"/>
</dbReference>
<dbReference type="InterPro" id="IPR036046">
    <property type="entry name" value="Acylphosphatase-like_dom_sf"/>
</dbReference>
<dbReference type="GO" id="GO:0009882">
    <property type="term" value="F:blue light photoreceptor activity"/>
    <property type="evidence" value="ECO:0007669"/>
    <property type="project" value="InterPro"/>
</dbReference>
<dbReference type="Pfam" id="PF04940">
    <property type="entry name" value="BLUF"/>
    <property type="match status" value="1"/>
</dbReference>